<reference evidence="1" key="2">
    <citation type="journal article" date="2015" name="Data Brief">
        <title>Shoot transcriptome of the giant reed, Arundo donax.</title>
        <authorList>
            <person name="Barrero R.A."/>
            <person name="Guerrero F.D."/>
            <person name="Moolhuijzen P."/>
            <person name="Goolsby J.A."/>
            <person name="Tidwell J."/>
            <person name="Bellgard S.E."/>
            <person name="Bellgard M.I."/>
        </authorList>
    </citation>
    <scope>NUCLEOTIDE SEQUENCE</scope>
    <source>
        <tissue evidence="1">Shoot tissue taken approximately 20 cm above the soil surface</tissue>
    </source>
</reference>
<dbReference type="EMBL" id="GBRH01272984">
    <property type="protein sequence ID" value="JAD24911.1"/>
    <property type="molecule type" value="Transcribed_RNA"/>
</dbReference>
<protein>
    <submittedName>
        <fullName evidence="1">Uncharacterized protein</fullName>
    </submittedName>
</protein>
<sequence>MKTYLACPSPWRKSNTSGYPDHVNCALQVSYCSRSTGKTQNFYSESRTLHNID</sequence>
<accession>A0A0A8YGI5</accession>
<reference evidence="1" key="1">
    <citation type="submission" date="2014-09" db="EMBL/GenBank/DDBJ databases">
        <authorList>
            <person name="Magalhaes I.L.F."/>
            <person name="Oliveira U."/>
            <person name="Santos F.R."/>
            <person name="Vidigal T.H.D.A."/>
            <person name="Brescovit A.D."/>
            <person name="Santos A.J."/>
        </authorList>
    </citation>
    <scope>NUCLEOTIDE SEQUENCE</scope>
    <source>
        <tissue evidence="1">Shoot tissue taken approximately 20 cm above the soil surface</tissue>
    </source>
</reference>
<evidence type="ECO:0000313" key="1">
    <source>
        <dbReference type="EMBL" id="JAD24911.1"/>
    </source>
</evidence>
<proteinExistence type="predicted"/>
<organism evidence="1">
    <name type="scientific">Arundo donax</name>
    <name type="common">Giant reed</name>
    <name type="synonym">Donax arundinaceus</name>
    <dbReference type="NCBI Taxonomy" id="35708"/>
    <lineage>
        <taxon>Eukaryota</taxon>
        <taxon>Viridiplantae</taxon>
        <taxon>Streptophyta</taxon>
        <taxon>Embryophyta</taxon>
        <taxon>Tracheophyta</taxon>
        <taxon>Spermatophyta</taxon>
        <taxon>Magnoliopsida</taxon>
        <taxon>Liliopsida</taxon>
        <taxon>Poales</taxon>
        <taxon>Poaceae</taxon>
        <taxon>PACMAD clade</taxon>
        <taxon>Arundinoideae</taxon>
        <taxon>Arundineae</taxon>
        <taxon>Arundo</taxon>
    </lineage>
</organism>
<dbReference type="AlphaFoldDB" id="A0A0A8YGI5"/>
<name>A0A0A8YGI5_ARUDO</name>